<evidence type="ECO:0000256" key="6">
    <source>
        <dbReference type="ARBA" id="ARBA00023136"/>
    </source>
</evidence>
<dbReference type="Proteomes" id="UP000276029">
    <property type="component" value="Unassembled WGS sequence"/>
</dbReference>
<evidence type="ECO:0000313" key="9">
    <source>
        <dbReference type="EMBL" id="RKS89085.1"/>
    </source>
</evidence>
<keyword evidence="5 7" id="KW-1133">Transmembrane helix</keyword>
<dbReference type="InterPro" id="IPR020846">
    <property type="entry name" value="MFS_dom"/>
</dbReference>
<feature type="transmembrane region" description="Helical" evidence="7">
    <location>
        <begin position="28"/>
        <end position="49"/>
    </location>
</feature>
<feature type="transmembrane region" description="Helical" evidence="7">
    <location>
        <begin position="61"/>
        <end position="82"/>
    </location>
</feature>
<dbReference type="SUPFAM" id="SSF103473">
    <property type="entry name" value="MFS general substrate transporter"/>
    <property type="match status" value="1"/>
</dbReference>
<keyword evidence="2" id="KW-0813">Transport</keyword>
<evidence type="ECO:0000256" key="7">
    <source>
        <dbReference type="SAM" id="Phobius"/>
    </source>
</evidence>
<keyword evidence="3" id="KW-1003">Cell membrane</keyword>
<dbReference type="PANTHER" id="PTHR23513:SF11">
    <property type="entry name" value="STAPHYLOFERRIN A TRANSPORTER"/>
    <property type="match status" value="1"/>
</dbReference>
<keyword evidence="6 7" id="KW-0472">Membrane</keyword>
<dbReference type="PROSITE" id="PS50850">
    <property type="entry name" value="MFS"/>
    <property type="match status" value="1"/>
</dbReference>
<reference evidence="9 10" key="1">
    <citation type="submission" date="2018-10" db="EMBL/GenBank/DDBJ databases">
        <title>Genomic Encyclopedia of Type Strains, Phase IV (KMG-IV): sequencing the most valuable type-strain genomes for metagenomic binning, comparative biology and taxonomic classification.</title>
        <authorList>
            <person name="Goeker M."/>
        </authorList>
    </citation>
    <scope>NUCLEOTIDE SEQUENCE [LARGE SCALE GENOMIC DNA]</scope>
    <source>
        <strain evidence="9 10">DSM 19791</strain>
    </source>
</reference>
<evidence type="ECO:0000256" key="2">
    <source>
        <dbReference type="ARBA" id="ARBA00022448"/>
    </source>
</evidence>
<organism evidence="9 10">
    <name type="scientific">Sphingosinicella microcystinivorans</name>
    <dbReference type="NCBI Taxonomy" id="335406"/>
    <lineage>
        <taxon>Bacteria</taxon>
        <taxon>Pseudomonadati</taxon>
        <taxon>Pseudomonadota</taxon>
        <taxon>Alphaproteobacteria</taxon>
        <taxon>Sphingomonadales</taxon>
        <taxon>Sphingosinicellaceae</taxon>
        <taxon>Sphingosinicella</taxon>
    </lineage>
</organism>
<keyword evidence="10" id="KW-1185">Reference proteome</keyword>
<feature type="transmembrane region" description="Helical" evidence="7">
    <location>
        <begin position="236"/>
        <end position="254"/>
    </location>
</feature>
<feature type="transmembrane region" description="Helical" evidence="7">
    <location>
        <begin position="322"/>
        <end position="345"/>
    </location>
</feature>
<name>A0ABX9SYZ7_SPHMI</name>
<sequence length="560" mass="59931">MAAPRIMPDSLDDPAATRPFAIPIYRTVWIASIVSNFGGMIQSVGASWMMTTLTTSPALVALVQSSVTLPIMLLSLAAGAIADNRDRRLVMLAAQGFMLAVSVGLAVCTWAGLITPWLLLAFTFLIGCGTALNGPAWQASVGDMVPRAALPGAVALNSMNFNIARSLGPAIGGAIVSAAGAAAAFAVNAFSYIGLITVLARWRPQRPPRTLPREGLFDAMAAGVRYVAMSPTLRAVLLRAAVFGIAASAVPALMPVVARHLISGGALTYGLLLGAFGIGAIGGALSSGRLRRTHSSEWIVRISIAAFAAGTAITAFSPAMPLTMLGLFLAGGGWVLALSTFNVTVQMSAPRWVVARALALYQMWAFGGMAIGAWAFGELAGMVDVRTSLMVSATLLLLGLLLGIARPLPEVKDLDLDPIARWREPEVAVPVEPRSGPVVVTIDYRIPETSIREFLTVMSERRRIRMRDGARHWTLLRDLGDPELWIERYHVPTWLDYIRHNQRRTNADADNTHRLRALHTGEEPPRVHRMIERQTAVLPGLRLPSARELAGPITDPSQSG</sequence>
<evidence type="ECO:0000313" key="10">
    <source>
        <dbReference type="Proteomes" id="UP000276029"/>
    </source>
</evidence>
<dbReference type="Gene3D" id="1.20.1250.20">
    <property type="entry name" value="MFS general substrate transporter like domains"/>
    <property type="match status" value="1"/>
</dbReference>
<feature type="transmembrane region" description="Helical" evidence="7">
    <location>
        <begin position="357"/>
        <end position="376"/>
    </location>
</feature>
<feature type="transmembrane region" description="Helical" evidence="7">
    <location>
        <begin position="174"/>
        <end position="200"/>
    </location>
</feature>
<protein>
    <submittedName>
        <fullName evidence="9">MFS family arabinose efflux permease</fullName>
    </submittedName>
</protein>
<keyword evidence="4 7" id="KW-0812">Transmembrane</keyword>
<dbReference type="Pfam" id="PF05977">
    <property type="entry name" value="MFS_3"/>
    <property type="match status" value="1"/>
</dbReference>
<comment type="subcellular location">
    <subcellularLocation>
        <location evidence="1">Cell membrane</location>
        <topology evidence="1">Multi-pass membrane protein</topology>
    </subcellularLocation>
</comment>
<dbReference type="CDD" id="cd06173">
    <property type="entry name" value="MFS_MefA_like"/>
    <property type="match status" value="1"/>
</dbReference>
<dbReference type="InterPro" id="IPR036259">
    <property type="entry name" value="MFS_trans_sf"/>
</dbReference>
<dbReference type="EMBL" id="RBWX01000008">
    <property type="protein sequence ID" value="RKS89085.1"/>
    <property type="molecule type" value="Genomic_DNA"/>
</dbReference>
<dbReference type="InterPro" id="IPR010290">
    <property type="entry name" value="TM_effector"/>
</dbReference>
<evidence type="ECO:0000259" key="8">
    <source>
        <dbReference type="PROSITE" id="PS50850"/>
    </source>
</evidence>
<comment type="caution">
    <text evidence="9">The sequence shown here is derived from an EMBL/GenBank/DDBJ whole genome shotgun (WGS) entry which is preliminary data.</text>
</comment>
<evidence type="ECO:0000256" key="5">
    <source>
        <dbReference type="ARBA" id="ARBA00022989"/>
    </source>
</evidence>
<evidence type="ECO:0000256" key="4">
    <source>
        <dbReference type="ARBA" id="ARBA00022692"/>
    </source>
</evidence>
<proteinExistence type="predicted"/>
<feature type="domain" description="Major facilitator superfamily (MFS) profile" evidence="8">
    <location>
        <begin position="24"/>
        <end position="411"/>
    </location>
</feature>
<dbReference type="PANTHER" id="PTHR23513">
    <property type="entry name" value="INTEGRAL MEMBRANE EFFLUX PROTEIN-RELATED"/>
    <property type="match status" value="1"/>
</dbReference>
<gene>
    <name evidence="9" type="ORF">DFR51_2299</name>
</gene>
<evidence type="ECO:0000256" key="1">
    <source>
        <dbReference type="ARBA" id="ARBA00004651"/>
    </source>
</evidence>
<accession>A0ABX9SYZ7</accession>
<feature type="transmembrane region" description="Helical" evidence="7">
    <location>
        <begin position="266"/>
        <end position="286"/>
    </location>
</feature>
<evidence type="ECO:0000256" key="3">
    <source>
        <dbReference type="ARBA" id="ARBA00022475"/>
    </source>
</evidence>
<feature type="transmembrane region" description="Helical" evidence="7">
    <location>
        <begin position="298"/>
        <end position="316"/>
    </location>
</feature>
<feature type="transmembrane region" description="Helical" evidence="7">
    <location>
        <begin position="388"/>
        <end position="405"/>
    </location>
</feature>